<dbReference type="EC" id="3.6.3.-" evidence="3"/>
<dbReference type="EMBL" id="MLJW01004759">
    <property type="protein sequence ID" value="OIQ69380.1"/>
    <property type="molecule type" value="Genomic_DNA"/>
</dbReference>
<dbReference type="Pfam" id="PF00005">
    <property type="entry name" value="ABC_tran"/>
    <property type="match status" value="1"/>
</dbReference>
<name>A0A1J5PP74_9ZZZZ</name>
<dbReference type="InterPro" id="IPR018632">
    <property type="entry name" value="AAA-associated_dom_C"/>
</dbReference>
<keyword evidence="3" id="KW-0547">Nucleotide-binding</keyword>
<accession>A0A1J5PP74</accession>
<dbReference type="AlphaFoldDB" id="A0A1J5PP74"/>
<dbReference type="SUPFAM" id="SSF52540">
    <property type="entry name" value="P-loop containing nucleoside triphosphate hydrolases"/>
    <property type="match status" value="1"/>
</dbReference>
<dbReference type="Pfam" id="PF09821">
    <property type="entry name" value="AAA_assoc_C"/>
    <property type="match status" value="1"/>
</dbReference>
<dbReference type="PANTHER" id="PTHR42788:SF13">
    <property type="entry name" value="ALIPHATIC SULFONATES IMPORT ATP-BINDING PROTEIN SSUB"/>
    <property type="match status" value="1"/>
</dbReference>
<dbReference type="Gene3D" id="3.40.50.300">
    <property type="entry name" value="P-loop containing nucleotide triphosphate hydrolases"/>
    <property type="match status" value="1"/>
</dbReference>
<dbReference type="GO" id="GO:0005524">
    <property type="term" value="F:ATP binding"/>
    <property type="evidence" value="ECO:0007669"/>
    <property type="project" value="UniProtKB-KW"/>
</dbReference>
<comment type="caution">
    <text evidence="3">The sequence shown here is derived from an EMBL/GenBank/DDBJ whole genome shotgun (WGS) entry which is preliminary data.</text>
</comment>
<dbReference type="InterPro" id="IPR003439">
    <property type="entry name" value="ABC_transporter-like_ATP-bd"/>
</dbReference>
<evidence type="ECO:0000259" key="2">
    <source>
        <dbReference type="PROSITE" id="PS50893"/>
    </source>
</evidence>
<evidence type="ECO:0000256" key="1">
    <source>
        <dbReference type="ARBA" id="ARBA00022448"/>
    </source>
</evidence>
<keyword evidence="1" id="KW-0813">Transport</keyword>
<organism evidence="3">
    <name type="scientific">mine drainage metagenome</name>
    <dbReference type="NCBI Taxonomy" id="410659"/>
    <lineage>
        <taxon>unclassified sequences</taxon>
        <taxon>metagenomes</taxon>
        <taxon>ecological metagenomes</taxon>
    </lineage>
</organism>
<sequence length="373" mass="41607">MLHRGETLHGINTDASVVFQTFALYPWLTVEQNVAVGLMAHHLSRPERETAVERAIELIGLGNYHAAYPRELSGGMRQRVGIARALVSQPRLLCLDEAFSALDVLTAENLRQELISLWRTPGTGLSSIFMVTHSIEEAVEMATRIVVLFPHPGRLGLVLENALPYPRDNKNPEFQRLVSLIHECITTTTLPDIPADIALPGQPLSRGRNRMESIPLVPVAQILGLLSILHDSPELSNIYDISDEVGKEFGETIALVKAAEILEFVETPKDEVRFTELGRRFVAADRAGRHAIFAEQVFKLRLFHIIIALLHEYDEVEATRVIKDIGSALPYDNPEKTFQTMIAWGRYAGLMDFNAKSGMVFVPKNDDDPAEES</sequence>
<gene>
    <name evidence="3" type="primary">ssuB_15</name>
    <name evidence="3" type="ORF">GALL_490190</name>
</gene>
<proteinExistence type="predicted"/>
<dbReference type="InterPro" id="IPR017871">
    <property type="entry name" value="ABC_transporter-like_CS"/>
</dbReference>
<dbReference type="GO" id="GO:0016887">
    <property type="term" value="F:ATP hydrolysis activity"/>
    <property type="evidence" value="ECO:0007669"/>
    <property type="project" value="InterPro"/>
</dbReference>
<keyword evidence="3" id="KW-0067">ATP-binding</keyword>
<protein>
    <submittedName>
        <fullName evidence="3">Aliphatic sulfonates import ATP-binding protein SsuB</fullName>
        <ecNumber evidence="3">3.6.3.-</ecNumber>
    </submittedName>
</protein>
<keyword evidence="3" id="KW-0378">Hydrolase</keyword>
<dbReference type="PANTHER" id="PTHR42788">
    <property type="entry name" value="TAURINE IMPORT ATP-BINDING PROTEIN-RELATED"/>
    <property type="match status" value="1"/>
</dbReference>
<feature type="domain" description="ABC transporter" evidence="2">
    <location>
        <begin position="2"/>
        <end position="175"/>
    </location>
</feature>
<dbReference type="InterPro" id="IPR027417">
    <property type="entry name" value="P-loop_NTPase"/>
</dbReference>
<dbReference type="InterPro" id="IPR050166">
    <property type="entry name" value="ABC_transporter_ATP-bind"/>
</dbReference>
<evidence type="ECO:0000313" key="3">
    <source>
        <dbReference type="EMBL" id="OIQ69380.1"/>
    </source>
</evidence>
<dbReference type="PROSITE" id="PS50893">
    <property type="entry name" value="ABC_TRANSPORTER_2"/>
    <property type="match status" value="1"/>
</dbReference>
<dbReference type="PROSITE" id="PS00211">
    <property type="entry name" value="ABC_TRANSPORTER_1"/>
    <property type="match status" value="1"/>
</dbReference>
<reference evidence="3" key="1">
    <citation type="submission" date="2016-10" db="EMBL/GenBank/DDBJ databases">
        <title>Sequence of Gallionella enrichment culture.</title>
        <authorList>
            <person name="Poehlein A."/>
            <person name="Muehling M."/>
            <person name="Daniel R."/>
        </authorList>
    </citation>
    <scope>NUCLEOTIDE SEQUENCE</scope>
</reference>